<dbReference type="Gene3D" id="1.20.140.80">
    <property type="entry name" value="Transcription factor DP"/>
    <property type="match status" value="1"/>
</dbReference>
<keyword evidence="5 7" id="KW-0804">Transcription</keyword>
<evidence type="ECO:0000256" key="5">
    <source>
        <dbReference type="ARBA" id="ARBA00023163"/>
    </source>
</evidence>
<reference evidence="12 13" key="1">
    <citation type="submission" date="2022-07" db="EMBL/GenBank/DDBJ databases">
        <title>Genome-wide signatures of adaptation to extreme environments.</title>
        <authorList>
            <person name="Cho C.H."/>
            <person name="Yoon H.S."/>
        </authorList>
    </citation>
    <scope>NUCLEOTIDE SEQUENCE [LARGE SCALE GENOMIC DNA]</scope>
    <source>
        <strain evidence="12 13">DBV 063 E5</strain>
    </source>
</reference>
<name>A0AAV9IRU1_CYACA</name>
<dbReference type="InterPro" id="IPR036388">
    <property type="entry name" value="WH-like_DNA-bd_sf"/>
</dbReference>
<evidence type="ECO:0000256" key="9">
    <source>
        <dbReference type="SAM" id="MobiDB-lite"/>
    </source>
</evidence>
<accession>A0AAV9IRU1</accession>
<dbReference type="Pfam" id="PF02319">
    <property type="entry name" value="WHD_E2F_TDP"/>
    <property type="match status" value="1"/>
</dbReference>
<dbReference type="GO" id="GO:0051726">
    <property type="term" value="P:regulation of cell cycle"/>
    <property type="evidence" value="ECO:0007669"/>
    <property type="project" value="InterPro"/>
</dbReference>
<dbReference type="AlphaFoldDB" id="A0AAV9IRU1"/>
<evidence type="ECO:0000313" key="13">
    <source>
        <dbReference type="Proteomes" id="UP001301350"/>
    </source>
</evidence>
<dbReference type="SUPFAM" id="SSF46785">
    <property type="entry name" value="Winged helix' DNA-binding domain"/>
    <property type="match status" value="1"/>
</dbReference>
<evidence type="ECO:0000256" key="3">
    <source>
        <dbReference type="ARBA" id="ARBA00023015"/>
    </source>
</evidence>
<dbReference type="InterPro" id="IPR003316">
    <property type="entry name" value="E2F_WHTH_DNA-bd_dom"/>
</dbReference>
<dbReference type="SMART" id="SM01372">
    <property type="entry name" value="E2F_TDP"/>
    <property type="match status" value="1"/>
</dbReference>
<dbReference type="Pfam" id="PF08781">
    <property type="entry name" value="DP"/>
    <property type="match status" value="1"/>
</dbReference>
<evidence type="ECO:0000313" key="12">
    <source>
        <dbReference type="EMBL" id="KAK4534791.1"/>
    </source>
</evidence>
<dbReference type="PANTHER" id="PTHR12548:SF9">
    <property type="entry name" value="TRANSCRIPTION FACTOR DP"/>
    <property type="match status" value="1"/>
</dbReference>
<protein>
    <recommendedName>
        <fullName evidence="14">Transcription factor DP</fullName>
    </recommendedName>
</protein>
<dbReference type="GO" id="GO:0000981">
    <property type="term" value="F:DNA-binding transcription factor activity, RNA polymerase II-specific"/>
    <property type="evidence" value="ECO:0007669"/>
    <property type="project" value="TreeGrafter"/>
</dbReference>
<feature type="domain" description="E2F/DP family winged-helix DNA-binding" evidence="11">
    <location>
        <begin position="14"/>
        <end position="95"/>
    </location>
</feature>
<proteinExistence type="inferred from homology"/>
<dbReference type="EMBL" id="JANCYW010000003">
    <property type="protein sequence ID" value="KAK4534791.1"/>
    <property type="molecule type" value="Genomic_DNA"/>
</dbReference>
<dbReference type="InterPro" id="IPR014889">
    <property type="entry name" value="Transc_factor_DP_C"/>
</dbReference>
<evidence type="ECO:0000256" key="2">
    <source>
        <dbReference type="ARBA" id="ARBA00010940"/>
    </source>
</evidence>
<evidence type="ECO:0000259" key="10">
    <source>
        <dbReference type="SMART" id="SM01138"/>
    </source>
</evidence>
<evidence type="ECO:0000256" key="7">
    <source>
        <dbReference type="RuleBase" id="RU003796"/>
    </source>
</evidence>
<keyword evidence="3 7" id="KW-0805">Transcription regulation</keyword>
<keyword evidence="8" id="KW-0175">Coiled coil</keyword>
<dbReference type="InterPro" id="IPR015648">
    <property type="entry name" value="Transcrpt_fac_DP"/>
</dbReference>
<dbReference type="SUPFAM" id="SSF144074">
    <property type="entry name" value="E2F-DP heterodimerization region"/>
    <property type="match status" value="1"/>
</dbReference>
<dbReference type="Proteomes" id="UP001301350">
    <property type="component" value="Unassembled WGS sequence"/>
</dbReference>
<evidence type="ECO:0008006" key="14">
    <source>
        <dbReference type="Google" id="ProtNLM"/>
    </source>
</evidence>
<dbReference type="InterPro" id="IPR038168">
    <property type="entry name" value="TF_DP_C_sf"/>
</dbReference>
<dbReference type="GO" id="GO:0000977">
    <property type="term" value="F:RNA polymerase II transcription regulatory region sequence-specific DNA binding"/>
    <property type="evidence" value="ECO:0007669"/>
    <property type="project" value="TreeGrafter"/>
</dbReference>
<keyword evidence="4 7" id="KW-0238">DNA-binding</keyword>
<keyword evidence="6 7" id="KW-0539">Nucleus</keyword>
<organism evidence="12 13">
    <name type="scientific">Cyanidium caldarium</name>
    <name type="common">Red alga</name>
    <dbReference type="NCBI Taxonomy" id="2771"/>
    <lineage>
        <taxon>Eukaryota</taxon>
        <taxon>Rhodophyta</taxon>
        <taxon>Bangiophyceae</taxon>
        <taxon>Cyanidiales</taxon>
        <taxon>Cyanidiaceae</taxon>
        <taxon>Cyanidium</taxon>
    </lineage>
</organism>
<dbReference type="Gene3D" id="1.10.10.10">
    <property type="entry name" value="Winged helix-like DNA-binding domain superfamily/Winged helix DNA-binding domain"/>
    <property type="match status" value="1"/>
</dbReference>
<evidence type="ECO:0000256" key="6">
    <source>
        <dbReference type="ARBA" id="ARBA00023242"/>
    </source>
</evidence>
<dbReference type="FunFam" id="1.10.10.10:FF:000360">
    <property type="entry name" value="Transcription factor Dp-1, a"/>
    <property type="match status" value="1"/>
</dbReference>
<dbReference type="GO" id="GO:0005667">
    <property type="term" value="C:transcription regulator complex"/>
    <property type="evidence" value="ECO:0007669"/>
    <property type="project" value="InterPro"/>
</dbReference>
<dbReference type="SMART" id="SM01138">
    <property type="entry name" value="DP"/>
    <property type="match status" value="1"/>
</dbReference>
<feature type="region of interest" description="Disordered" evidence="9">
    <location>
        <begin position="222"/>
        <end position="268"/>
    </location>
</feature>
<evidence type="ECO:0000256" key="1">
    <source>
        <dbReference type="ARBA" id="ARBA00004123"/>
    </source>
</evidence>
<dbReference type="PANTHER" id="PTHR12548">
    <property type="entry name" value="TRANSCRIPTION FACTOR DP"/>
    <property type="match status" value="1"/>
</dbReference>
<keyword evidence="13" id="KW-1185">Reference proteome</keyword>
<comment type="subcellular location">
    <subcellularLocation>
        <location evidence="1 7">Nucleus</location>
    </subcellularLocation>
</comment>
<dbReference type="InterPro" id="IPR036390">
    <property type="entry name" value="WH_DNA-bd_sf"/>
</dbReference>
<dbReference type="InterPro" id="IPR037241">
    <property type="entry name" value="E2F-DP_heterodim"/>
</dbReference>
<sequence length="268" mass="30511">MRQSRGRRAVVAQREEKGLRQFAVRVCEKVEQKGETDYEGVATELVQELLDAQAGGERDRSSDDKNIRRRVYDALNVLCAIGVIRKERRRILWQGLPRPSQREMERLRAQLRQRSEQQRQKLEMLEDIKLQQDALRALLERNKREPAVRERGRRGGSDASPTMQALHLPFILVATDADAQIDVETDERDRHSCTFRFSKPFEVFDDQHVLRRLGLVATVPRRAPTRPLPNDTDGSGSDELDAAADDALAHHLPLSTEADGESDRSSAS</sequence>
<comment type="similarity">
    <text evidence="2 7">Belongs to the E2F/DP family.</text>
</comment>
<feature type="domain" description="Transcription factor DP C-terminal" evidence="10">
    <location>
        <begin position="102"/>
        <end position="241"/>
    </location>
</feature>
<evidence type="ECO:0000256" key="4">
    <source>
        <dbReference type="ARBA" id="ARBA00023125"/>
    </source>
</evidence>
<gene>
    <name evidence="12" type="ORF">CDCA_CDCA03G0816</name>
</gene>
<dbReference type="CDD" id="cd14458">
    <property type="entry name" value="DP_DD"/>
    <property type="match status" value="1"/>
</dbReference>
<comment type="caution">
    <text evidence="12">The sequence shown here is derived from an EMBL/GenBank/DDBJ whole genome shotgun (WGS) entry which is preliminary data.</text>
</comment>
<feature type="coiled-coil region" evidence="8">
    <location>
        <begin position="101"/>
        <end position="145"/>
    </location>
</feature>
<dbReference type="GO" id="GO:0005634">
    <property type="term" value="C:nucleus"/>
    <property type="evidence" value="ECO:0007669"/>
    <property type="project" value="UniProtKB-SubCell"/>
</dbReference>
<evidence type="ECO:0000259" key="11">
    <source>
        <dbReference type="SMART" id="SM01372"/>
    </source>
</evidence>
<evidence type="ECO:0000256" key="8">
    <source>
        <dbReference type="SAM" id="Coils"/>
    </source>
</evidence>